<dbReference type="InterPro" id="IPR045063">
    <property type="entry name" value="Dynamin_N"/>
</dbReference>
<accession>A0AAD1IKD1</accession>
<evidence type="ECO:0000313" key="2">
    <source>
        <dbReference type="EMBL" id="BBY15202.1"/>
    </source>
</evidence>
<protein>
    <submittedName>
        <fullName evidence="2">Isoniazid inductible gene protein IniC</fullName>
    </submittedName>
</protein>
<dbReference type="AlphaFoldDB" id="A0AAD1IKD1"/>
<evidence type="ECO:0000259" key="1">
    <source>
        <dbReference type="Pfam" id="PF00350"/>
    </source>
</evidence>
<organism evidence="2 3">
    <name type="scientific">Mycolicibacterium litorale</name>
    <dbReference type="NCBI Taxonomy" id="758802"/>
    <lineage>
        <taxon>Bacteria</taxon>
        <taxon>Bacillati</taxon>
        <taxon>Actinomycetota</taxon>
        <taxon>Actinomycetes</taxon>
        <taxon>Mycobacteriales</taxon>
        <taxon>Mycobacteriaceae</taxon>
        <taxon>Mycolicibacterium</taxon>
    </lineage>
</organism>
<evidence type="ECO:0000313" key="3">
    <source>
        <dbReference type="Proteomes" id="UP000466607"/>
    </source>
</evidence>
<reference evidence="2 3" key="1">
    <citation type="journal article" date="2019" name="Emerg. Microbes Infect.">
        <title>Comprehensive subspecies identification of 175 nontuberculous mycobacteria species based on 7547 genomic profiles.</title>
        <authorList>
            <person name="Matsumoto Y."/>
            <person name="Kinjo T."/>
            <person name="Motooka D."/>
            <person name="Nabeya D."/>
            <person name="Jung N."/>
            <person name="Uechi K."/>
            <person name="Horii T."/>
            <person name="Iida T."/>
            <person name="Fujita J."/>
            <person name="Nakamura S."/>
        </authorList>
    </citation>
    <scope>NUCLEOTIDE SEQUENCE [LARGE SCALE GENOMIC DNA]</scope>
    <source>
        <strain evidence="2 3">JCM 17423</strain>
    </source>
</reference>
<dbReference type="Proteomes" id="UP000466607">
    <property type="component" value="Chromosome"/>
</dbReference>
<dbReference type="SUPFAM" id="SSF52540">
    <property type="entry name" value="P-loop containing nucleoside triphosphate hydrolases"/>
    <property type="match status" value="1"/>
</dbReference>
<proteinExistence type="predicted"/>
<gene>
    <name evidence="2" type="ORF">MLIT_07940</name>
</gene>
<dbReference type="Gene3D" id="3.40.50.300">
    <property type="entry name" value="P-loop containing nucleotide triphosphate hydrolases"/>
    <property type="match status" value="1"/>
</dbReference>
<dbReference type="RefSeq" id="WP_134060199.1">
    <property type="nucleotide sequence ID" value="NZ_AP022586.1"/>
</dbReference>
<feature type="domain" description="Dynamin N-terminal" evidence="1">
    <location>
        <begin position="44"/>
        <end position="153"/>
    </location>
</feature>
<dbReference type="EMBL" id="AP022586">
    <property type="protein sequence ID" value="BBY15202.1"/>
    <property type="molecule type" value="Genomic_DNA"/>
</dbReference>
<dbReference type="Pfam" id="PF00350">
    <property type="entry name" value="Dynamin_N"/>
    <property type="match status" value="1"/>
</dbReference>
<dbReference type="InterPro" id="IPR027417">
    <property type="entry name" value="P-loop_NTPase"/>
</dbReference>
<name>A0AAD1IKD1_9MYCO</name>
<sequence length="499" mass="53778">MTTAAPIARLERVIADARQIYAGHRELVERLDACAVRLEQPLRIAVAGAIKAGKSTLLNALVGEDIAPTDATECTRVVTWFRHGAKPAVTATDGRGHATDIPVRRRGGGLTFDLGQLTARDVDRIDVEWPTARLVQTTLIDTPGTTSLSTEVSARTLDLLIPDEGNSAADAVIYLFRSLDESDLDFLRQISGNVAGGAGPLGVIGVVSRADELGVGRVDAMHSARQIAKQFTRELELTGLCQTAVPVAGLVAFTAKTLRQHEYNDLRELSAVAPDQLELALLSADRFVRTETLPTDCEARAQLIRRLGPFGIRIALTCLRAGAPDCQTLVDDLLYRSGVTELEHVIDVHFGQRADDLKAHNAARTLKDMFAAHPATAAAPLVKAVDELVANVHGFQELRLLAKLRSTPTTLRDVELTDIRRILGSYGTEPAQRLDIDAFAVTGVGMDHALGEVNRWRAKARHPMTDQFTAGACMVAARSAEHVLARLRDSAAVGRASGM</sequence>
<keyword evidence="3" id="KW-1185">Reference proteome</keyword>